<evidence type="ECO:0000256" key="1">
    <source>
        <dbReference type="ARBA" id="ARBA00022553"/>
    </source>
</evidence>
<evidence type="ECO:0000256" key="4">
    <source>
        <dbReference type="ARBA" id="ARBA00023125"/>
    </source>
</evidence>
<keyword evidence="11" id="KW-1185">Reference proteome</keyword>
<evidence type="ECO:0000259" key="9">
    <source>
        <dbReference type="PROSITE" id="PS51755"/>
    </source>
</evidence>
<dbReference type="InterPro" id="IPR001867">
    <property type="entry name" value="OmpR/PhoB-type_DNA-bd"/>
</dbReference>
<dbReference type="SMART" id="SM00862">
    <property type="entry name" value="Trans_reg_C"/>
    <property type="match status" value="1"/>
</dbReference>
<keyword evidence="5" id="KW-0804">Transcription</keyword>
<evidence type="ECO:0000259" key="8">
    <source>
        <dbReference type="PROSITE" id="PS50110"/>
    </source>
</evidence>
<dbReference type="Proteomes" id="UP001354931">
    <property type="component" value="Unassembled WGS sequence"/>
</dbReference>
<evidence type="ECO:0000313" key="10">
    <source>
        <dbReference type="EMBL" id="MEB8338393.1"/>
    </source>
</evidence>
<dbReference type="Gene3D" id="3.40.50.2300">
    <property type="match status" value="1"/>
</dbReference>
<sequence length="246" mass="26719">MHSSDNGRFRRALLGCGDSIPAERAATLCKEILGLDAVTAVTAAELVERAADAAPDLVISVTELPDGSAIDVVRELRGGGDTVPVVLLTRHTESNRRVAAFAAGADDYIVVPADATEIQMRIRALIRRCVWEREAAVPKAEEPPEAGGVHVGDIALVAETRTVTRNGTAVEMTPTEYGLLEFLMAHPRQVLSRQQILAAVWGPHHQGRDAVDTYIRYLRRKLDPLGPAAIHTKRGYGYVFDPEREA</sequence>
<dbReference type="Gene3D" id="1.10.10.10">
    <property type="entry name" value="Winged helix-like DNA-binding domain superfamily/Winged helix DNA-binding domain"/>
    <property type="match status" value="1"/>
</dbReference>
<organism evidence="10 11">
    <name type="scientific">Streptomyces endophyticus</name>
    <dbReference type="NCBI Taxonomy" id="714166"/>
    <lineage>
        <taxon>Bacteria</taxon>
        <taxon>Bacillati</taxon>
        <taxon>Actinomycetota</taxon>
        <taxon>Actinomycetes</taxon>
        <taxon>Kitasatosporales</taxon>
        <taxon>Streptomycetaceae</taxon>
        <taxon>Streptomyces</taxon>
    </lineage>
</organism>
<evidence type="ECO:0000256" key="7">
    <source>
        <dbReference type="PROSITE-ProRule" id="PRU01091"/>
    </source>
</evidence>
<feature type="domain" description="Response regulatory" evidence="8">
    <location>
        <begin position="11"/>
        <end position="126"/>
    </location>
</feature>
<dbReference type="PANTHER" id="PTHR48111:SF1">
    <property type="entry name" value="TWO-COMPONENT RESPONSE REGULATOR ORR33"/>
    <property type="match status" value="1"/>
</dbReference>
<dbReference type="SUPFAM" id="SSF46894">
    <property type="entry name" value="C-terminal effector domain of the bipartite response regulators"/>
    <property type="match status" value="1"/>
</dbReference>
<comment type="caution">
    <text evidence="6">Lacks conserved residue(s) required for the propagation of feature annotation.</text>
</comment>
<feature type="domain" description="OmpR/PhoB-type" evidence="9">
    <location>
        <begin position="146"/>
        <end position="242"/>
    </location>
</feature>
<feature type="DNA-binding region" description="OmpR/PhoB-type" evidence="7">
    <location>
        <begin position="146"/>
        <end position="242"/>
    </location>
</feature>
<dbReference type="RefSeq" id="WP_326016180.1">
    <property type="nucleotide sequence ID" value="NZ_JAOZYC010000093.1"/>
</dbReference>
<protein>
    <submittedName>
        <fullName evidence="10">Response regulator transcription factor</fullName>
    </submittedName>
</protein>
<comment type="caution">
    <text evidence="10">The sequence shown here is derived from an EMBL/GenBank/DDBJ whole genome shotgun (WGS) entry which is preliminary data.</text>
</comment>
<keyword evidence="3" id="KW-0805">Transcription regulation</keyword>
<dbReference type="PROSITE" id="PS51755">
    <property type="entry name" value="OMPR_PHOB"/>
    <property type="match status" value="1"/>
</dbReference>
<dbReference type="InterPro" id="IPR001789">
    <property type="entry name" value="Sig_transdc_resp-reg_receiver"/>
</dbReference>
<gene>
    <name evidence="10" type="ORF">OKJ99_12885</name>
</gene>
<dbReference type="PANTHER" id="PTHR48111">
    <property type="entry name" value="REGULATOR OF RPOS"/>
    <property type="match status" value="1"/>
</dbReference>
<dbReference type="InterPro" id="IPR016032">
    <property type="entry name" value="Sig_transdc_resp-reg_C-effctor"/>
</dbReference>
<name>A0ABU6F309_9ACTN</name>
<dbReference type="SUPFAM" id="SSF52172">
    <property type="entry name" value="CheY-like"/>
    <property type="match status" value="1"/>
</dbReference>
<dbReference type="InterPro" id="IPR011006">
    <property type="entry name" value="CheY-like_superfamily"/>
</dbReference>
<accession>A0ABU6F309</accession>
<dbReference type="SMART" id="SM00448">
    <property type="entry name" value="REC"/>
    <property type="match status" value="1"/>
</dbReference>
<keyword evidence="1" id="KW-0597">Phosphoprotein</keyword>
<evidence type="ECO:0000313" key="11">
    <source>
        <dbReference type="Proteomes" id="UP001354931"/>
    </source>
</evidence>
<evidence type="ECO:0000256" key="6">
    <source>
        <dbReference type="PROSITE-ProRule" id="PRU00169"/>
    </source>
</evidence>
<dbReference type="PROSITE" id="PS50110">
    <property type="entry name" value="RESPONSE_REGULATORY"/>
    <property type="match status" value="1"/>
</dbReference>
<keyword evidence="2" id="KW-0902">Two-component regulatory system</keyword>
<dbReference type="EMBL" id="JAOZYC010000093">
    <property type="protein sequence ID" value="MEB8338393.1"/>
    <property type="molecule type" value="Genomic_DNA"/>
</dbReference>
<keyword evidence="4 7" id="KW-0238">DNA-binding</keyword>
<evidence type="ECO:0000256" key="3">
    <source>
        <dbReference type="ARBA" id="ARBA00023015"/>
    </source>
</evidence>
<dbReference type="Pfam" id="PF00072">
    <property type="entry name" value="Response_reg"/>
    <property type="match status" value="1"/>
</dbReference>
<dbReference type="Pfam" id="PF00486">
    <property type="entry name" value="Trans_reg_C"/>
    <property type="match status" value="1"/>
</dbReference>
<proteinExistence type="predicted"/>
<evidence type="ECO:0000256" key="2">
    <source>
        <dbReference type="ARBA" id="ARBA00023012"/>
    </source>
</evidence>
<dbReference type="InterPro" id="IPR036388">
    <property type="entry name" value="WH-like_DNA-bd_sf"/>
</dbReference>
<evidence type="ECO:0000256" key="5">
    <source>
        <dbReference type="ARBA" id="ARBA00023163"/>
    </source>
</evidence>
<dbReference type="InterPro" id="IPR039420">
    <property type="entry name" value="WalR-like"/>
</dbReference>
<reference evidence="10 11" key="1">
    <citation type="submission" date="2022-10" db="EMBL/GenBank/DDBJ databases">
        <authorList>
            <person name="Xie J."/>
            <person name="Shen N."/>
        </authorList>
    </citation>
    <scope>NUCLEOTIDE SEQUENCE [LARGE SCALE GENOMIC DNA]</scope>
    <source>
        <strain evidence="10 11">YIM65594</strain>
    </source>
</reference>
<dbReference type="CDD" id="cd00383">
    <property type="entry name" value="trans_reg_C"/>
    <property type="match status" value="1"/>
</dbReference>